<keyword evidence="2" id="KW-1185">Reference proteome</keyword>
<dbReference type="Proteomes" id="UP000199455">
    <property type="component" value="Unassembled WGS sequence"/>
</dbReference>
<gene>
    <name evidence="1" type="ORF">SAMN04488024_110103</name>
</gene>
<evidence type="ECO:0000313" key="1">
    <source>
        <dbReference type="EMBL" id="SDE01732.1"/>
    </source>
</evidence>
<evidence type="ECO:0000313" key="2">
    <source>
        <dbReference type="Proteomes" id="UP000199455"/>
    </source>
</evidence>
<organism evidence="1 2">
    <name type="scientific">Pedobacter soli</name>
    <dbReference type="NCBI Taxonomy" id="390242"/>
    <lineage>
        <taxon>Bacteria</taxon>
        <taxon>Pseudomonadati</taxon>
        <taxon>Bacteroidota</taxon>
        <taxon>Sphingobacteriia</taxon>
        <taxon>Sphingobacteriales</taxon>
        <taxon>Sphingobacteriaceae</taxon>
        <taxon>Pedobacter</taxon>
    </lineage>
</organism>
<dbReference type="AlphaFoldDB" id="A0A1G6ZH02"/>
<accession>A0A1G6ZH02</accession>
<protein>
    <submittedName>
        <fullName evidence="1">Uncharacterized protein</fullName>
    </submittedName>
</protein>
<reference evidence="2" key="1">
    <citation type="submission" date="2016-10" db="EMBL/GenBank/DDBJ databases">
        <authorList>
            <person name="Varghese N."/>
            <person name="Submissions S."/>
        </authorList>
    </citation>
    <scope>NUCLEOTIDE SEQUENCE [LARGE SCALE GENOMIC DNA]</scope>
    <source>
        <strain evidence="2">DSM 18609</strain>
    </source>
</reference>
<proteinExistence type="predicted"/>
<name>A0A1G6ZH02_9SPHI</name>
<dbReference type="EMBL" id="FMZH01000010">
    <property type="protein sequence ID" value="SDE01732.1"/>
    <property type="molecule type" value="Genomic_DNA"/>
</dbReference>
<dbReference type="RefSeq" id="WP_090771568.1">
    <property type="nucleotide sequence ID" value="NZ_FMZH01000010.1"/>
</dbReference>
<sequence length="196" mass="22042">MIQKQLTQLSRAVEIPNSGSASVKEDKIATSETAVANKNGRYFFIPGTIQKSNQAGQKGEGHYQYFTILTFLPKKSDLSRFTVSCELQKGGAVYKLTDSNNLHKNLTDLKQTQLHLSHFHLCNIILNATFFTLESIKHRICSIWPKIAIMPEENLPNLRLLFYPAAAFSFPPQKPLKCSGQKAFLSVYPPADNLRK</sequence>